<gene>
    <name evidence="3" type="ORF">Hypma_001227</name>
</gene>
<dbReference type="InParanoid" id="A0A369J6D6"/>
<evidence type="ECO:0000313" key="3">
    <source>
        <dbReference type="EMBL" id="RDB17508.1"/>
    </source>
</evidence>
<dbReference type="OrthoDB" id="3685327at2759"/>
<dbReference type="EMBL" id="LUEZ02000110">
    <property type="protein sequence ID" value="RDB17508.1"/>
    <property type="molecule type" value="Genomic_DNA"/>
</dbReference>
<evidence type="ECO:0000256" key="2">
    <source>
        <dbReference type="SAM" id="SignalP"/>
    </source>
</evidence>
<comment type="caution">
    <text evidence="3">The sequence shown here is derived from an EMBL/GenBank/DDBJ whole genome shotgun (WGS) entry which is preliminary data.</text>
</comment>
<keyword evidence="4" id="KW-1185">Reference proteome</keyword>
<evidence type="ECO:0000256" key="1">
    <source>
        <dbReference type="SAM" id="MobiDB-lite"/>
    </source>
</evidence>
<feature type="chain" id="PRO_5016885030" evidence="2">
    <location>
        <begin position="28"/>
        <end position="229"/>
    </location>
</feature>
<keyword evidence="2" id="KW-0732">Signal</keyword>
<evidence type="ECO:0000313" key="4">
    <source>
        <dbReference type="Proteomes" id="UP000076154"/>
    </source>
</evidence>
<feature type="compositionally biased region" description="Gly residues" evidence="1">
    <location>
        <begin position="69"/>
        <end position="101"/>
    </location>
</feature>
<feature type="region of interest" description="Disordered" evidence="1">
    <location>
        <begin position="68"/>
        <end position="107"/>
    </location>
</feature>
<sequence length="229" mass="24217">MRPLSLSLSQLSLLASILLSGFCSIAASTIPAHQSRDLENYRDSTLKIEDDGIDCDCSDDSFNGNQTLKGGGGGGGGGGKGGGKGKGGSGGGGGGGGGGGDAAPEDQLTYEIGHGGKTAHGWDDDDYRGWWTKKAVSARWEQDSSFNYVVCHTKHSKNFDGKEGVDWFHMREKVDINGIISGKSGIMYDVYQFRSGTFTRLGDGGYLNWAYIGRLTHKSDDGKALEFGQ</sequence>
<dbReference type="Proteomes" id="UP000076154">
    <property type="component" value="Unassembled WGS sequence"/>
</dbReference>
<dbReference type="AlphaFoldDB" id="A0A369J6D6"/>
<accession>A0A369J6D6</accession>
<reference evidence="3" key="1">
    <citation type="submission" date="2018-04" db="EMBL/GenBank/DDBJ databases">
        <title>Whole genome sequencing of Hypsizygus marmoreus.</title>
        <authorList>
            <person name="Choi I.-G."/>
            <person name="Min B."/>
            <person name="Kim J.-G."/>
            <person name="Kim S."/>
            <person name="Oh Y.-L."/>
            <person name="Kong W.-S."/>
            <person name="Park H."/>
            <person name="Jeong J."/>
            <person name="Song E.-S."/>
        </authorList>
    </citation>
    <scope>NUCLEOTIDE SEQUENCE [LARGE SCALE GENOMIC DNA]</scope>
    <source>
        <strain evidence="3">51987-8</strain>
    </source>
</reference>
<proteinExistence type="predicted"/>
<name>A0A369J6D6_HYPMA</name>
<feature type="signal peptide" evidence="2">
    <location>
        <begin position="1"/>
        <end position="27"/>
    </location>
</feature>
<protein>
    <submittedName>
        <fullName evidence="3">Uncharacterized protein</fullName>
    </submittedName>
</protein>
<organism evidence="3 4">
    <name type="scientific">Hypsizygus marmoreus</name>
    <name type="common">White beech mushroom</name>
    <name type="synonym">Agaricus marmoreus</name>
    <dbReference type="NCBI Taxonomy" id="39966"/>
    <lineage>
        <taxon>Eukaryota</taxon>
        <taxon>Fungi</taxon>
        <taxon>Dikarya</taxon>
        <taxon>Basidiomycota</taxon>
        <taxon>Agaricomycotina</taxon>
        <taxon>Agaricomycetes</taxon>
        <taxon>Agaricomycetidae</taxon>
        <taxon>Agaricales</taxon>
        <taxon>Tricholomatineae</taxon>
        <taxon>Lyophyllaceae</taxon>
        <taxon>Hypsizygus</taxon>
    </lineage>
</organism>